<dbReference type="AlphaFoldDB" id="A0AAD6HEU6"/>
<proteinExistence type="inferred from homology"/>
<dbReference type="GO" id="GO:0005829">
    <property type="term" value="C:cytosol"/>
    <property type="evidence" value="ECO:0007669"/>
    <property type="project" value="TreeGrafter"/>
</dbReference>
<keyword evidence="3" id="KW-1185">Reference proteome</keyword>
<organism evidence="2 3">
    <name type="scientific">Penicillium malachiteum</name>
    <dbReference type="NCBI Taxonomy" id="1324776"/>
    <lineage>
        <taxon>Eukaryota</taxon>
        <taxon>Fungi</taxon>
        <taxon>Dikarya</taxon>
        <taxon>Ascomycota</taxon>
        <taxon>Pezizomycotina</taxon>
        <taxon>Eurotiomycetes</taxon>
        <taxon>Eurotiomycetidae</taxon>
        <taxon>Eurotiales</taxon>
        <taxon>Aspergillaceae</taxon>
        <taxon>Penicillium</taxon>
    </lineage>
</organism>
<evidence type="ECO:0000313" key="3">
    <source>
        <dbReference type="Proteomes" id="UP001215712"/>
    </source>
</evidence>
<dbReference type="GO" id="GO:0005634">
    <property type="term" value="C:nucleus"/>
    <property type="evidence" value="ECO:0007669"/>
    <property type="project" value="TreeGrafter"/>
</dbReference>
<reference evidence="2" key="1">
    <citation type="journal article" date="2023" name="IMA Fungus">
        <title>Comparative genomic study of the Penicillium genus elucidates a diverse pangenome and 15 lateral gene transfer events.</title>
        <authorList>
            <person name="Petersen C."/>
            <person name="Sorensen T."/>
            <person name="Nielsen M.R."/>
            <person name="Sondergaard T.E."/>
            <person name="Sorensen J.L."/>
            <person name="Fitzpatrick D.A."/>
            <person name="Frisvad J.C."/>
            <person name="Nielsen K.L."/>
        </authorList>
    </citation>
    <scope>NUCLEOTIDE SEQUENCE</scope>
    <source>
        <strain evidence="2">IBT 17514</strain>
    </source>
</reference>
<dbReference type="GO" id="GO:0110078">
    <property type="term" value="C:TTT Hsp90 cochaperone complex"/>
    <property type="evidence" value="ECO:0007669"/>
    <property type="project" value="InterPro"/>
</dbReference>
<comment type="similarity">
    <text evidence="1">Belongs to the TTI2 family.</text>
</comment>
<dbReference type="InterPro" id="IPR018870">
    <property type="entry name" value="Tti2"/>
</dbReference>
<dbReference type="InterPro" id="IPR016024">
    <property type="entry name" value="ARM-type_fold"/>
</dbReference>
<name>A0AAD6HEU6_9EURO</name>
<dbReference type="Gene3D" id="1.25.10.10">
    <property type="entry name" value="Leucine-rich Repeat Variant"/>
    <property type="match status" value="1"/>
</dbReference>
<gene>
    <name evidence="2" type="ORF">N7493_009779</name>
</gene>
<dbReference type="Proteomes" id="UP001215712">
    <property type="component" value="Unassembled WGS sequence"/>
</dbReference>
<dbReference type="SUPFAM" id="SSF48371">
    <property type="entry name" value="ARM repeat"/>
    <property type="match status" value="1"/>
</dbReference>
<dbReference type="EMBL" id="JAQJAN010000017">
    <property type="protein sequence ID" value="KAJ5710187.1"/>
    <property type="molecule type" value="Genomic_DNA"/>
</dbReference>
<dbReference type="PANTHER" id="PTHR32226:SF2">
    <property type="entry name" value="TELO2-INTERACTING PROTEIN 2"/>
    <property type="match status" value="1"/>
</dbReference>
<protein>
    <submittedName>
        <fullName evidence="2">Uncharacterized protein</fullName>
    </submittedName>
</protein>
<evidence type="ECO:0000313" key="2">
    <source>
        <dbReference type="EMBL" id="KAJ5710187.1"/>
    </source>
</evidence>
<dbReference type="Pfam" id="PF10521">
    <property type="entry name" value="Tti2"/>
    <property type="match status" value="1"/>
</dbReference>
<comment type="caution">
    <text evidence="2">The sequence shown here is derived from an EMBL/GenBank/DDBJ whole genome shotgun (WGS) entry which is preliminary data.</text>
</comment>
<dbReference type="PANTHER" id="PTHR32226">
    <property type="entry name" value="TELO2-INTERACTING PROTEIN 2"/>
    <property type="match status" value="1"/>
</dbReference>
<accession>A0AAD6HEU6</accession>
<reference evidence="2" key="2">
    <citation type="submission" date="2023-01" db="EMBL/GenBank/DDBJ databases">
        <authorList>
            <person name="Petersen C."/>
        </authorList>
    </citation>
    <scope>NUCLEOTIDE SEQUENCE</scope>
    <source>
        <strain evidence="2">IBT 17514</strain>
    </source>
</reference>
<sequence length="574" mass="63797">MDQLRNEARQALQNDPNNLPDLLPSAMSVDGDLHQLWQNVSQYDNSTYFNACESLLTALNFVEGSFHMLLPEDEEMRQLEGDEAQTVINLSKWASSLALPSSEFASSFDDTIKVTEAQEECRVKGNLAIELLHLLSAKINPCLNDREISQSPDVIMAMATFATKQDPWTIDDTMATASSHLSGAGQRGGLWTIIEAILKDKIRPLFTKQRNPKITSEGRKNFHPVPLARFDGSLLDDSTRPWKNTDIYATSVLSWIISQYKATDKIHLESHFPLIVPAILSLIDDSNISFKTQGCHLLTQILKPIRESGSDILIRTNLFSVFEEAITPCLLSLPTITPEPDSFKILGAAYPVLIALLEVTYKTHLPRTPQLQVKKDKENFNTSLAKILRSNLISSFNHISSSSSISGSNASFPHPRLSTFLMTTICGVLNKLGIETLKYLQDIIPVLQITLSNPFGTAHPPLLSAAVSTTRAVILNAHPRVWKWRGELLAALCACWLQVSAESKEKGTKLDEVSKQLWITVSVLKYALQNPVAVNNGTLDPDQVYAKEHMHAQLKELVDADPQLERLLCRDATP</sequence>
<dbReference type="InterPro" id="IPR011989">
    <property type="entry name" value="ARM-like"/>
</dbReference>
<evidence type="ECO:0000256" key="1">
    <source>
        <dbReference type="ARBA" id="ARBA00034736"/>
    </source>
</evidence>